<organism evidence="1">
    <name type="scientific">Darwinula stevensoni</name>
    <dbReference type="NCBI Taxonomy" id="69355"/>
    <lineage>
        <taxon>Eukaryota</taxon>
        <taxon>Metazoa</taxon>
        <taxon>Ecdysozoa</taxon>
        <taxon>Arthropoda</taxon>
        <taxon>Crustacea</taxon>
        <taxon>Oligostraca</taxon>
        <taxon>Ostracoda</taxon>
        <taxon>Podocopa</taxon>
        <taxon>Podocopida</taxon>
        <taxon>Darwinulocopina</taxon>
        <taxon>Darwinuloidea</taxon>
        <taxon>Darwinulidae</taxon>
        <taxon>Darwinula</taxon>
    </lineage>
</organism>
<evidence type="ECO:0000313" key="1">
    <source>
        <dbReference type="EMBL" id="CAD7241847.1"/>
    </source>
</evidence>
<name>A0A7R8ZZ76_9CRUS</name>
<protein>
    <submittedName>
        <fullName evidence="1">Uncharacterized protein</fullName>
    </submittedName>
</protein>
<dbReference type="Proteomes" id="UP000677054">
    <property type="component" value="Unassembled WGS sequence"/>
</dbReference>
<proteinExistence type="predicted"/>
<dbReference type="EMBL" id="CAJPEV010000186">
    <property type="protein sequence ID" value="CAG0881980.1"/>
    <property type="molecule type" value="Genomic_DNA"/>
</dbReference>
<evidence type="ECO:0000313" key="2">
    <source>
        <dbReference type="Proteomes" id="UP000677054"/>
    </source>
</evidence>
<reference evidence="1" key="1">
    <citation type="submission" date="2020-11" db="EMBL/GenBank/DDBJ databases">
        <authorList>
            <person name="Tran Van P."/>
        </authorList>
    </citation>
    <scope>NUCLEOTIDE SEQUENCE</scope>
</reference>
<gene>
    <name evidence="1" type="ORF">DSTB1V02_LOCUS1825</name>
</gene>
<dbReference type="AlphaFoldDB" id="A0A7R8ZZ76"/>
<sequence>MNANRTGTFTTLLTTVTDSCLRLSDKFMTQFKTQLVFEDTKPTMLIEVHGQKKGTNGIKFPSKESNTYLKLPRTFESDLQGENYSYVGVLYDIREINQLLPGHQNS</sequence>
<accession>A0A7R8ZZ76</accession>
<dbReference type="EMBL" id="LR899703">
    <property type="protein sequence ID" value="CAD7241847.1"/>
    <property type="molecule type" value="Genomic_DNA"/>
</dbReference>
<keyword evidence="2" id="KW-1185">Reference proteome</keyword>